<comment type="similarity">
    <text evidence="1">Belongs to the membrane fusion protein (MFP) (TC 8.A.1) family.</text>
</comment>
<dbReference type="NCBIfam" id="TIGR01730">
    <property type="entry name" value="RND_mfp"/>
    <property type="match status" value="1"/>
</dbReference>
<dbReference type="GO" id="GO:1990281">
    <property type="term" value="C:efflux pump complex"/>
    <property type="evidence" value="ECO:0007669"/>
    <property type="project" value="TreeGrafter"/>
</dbReference>
<evidence type="ECO:0000259" key="4">
    <source>
        <dbReference type="Pfam" id="PF25989"/>
    </source>
</evidence>
<evidence type="ECO:0000256" key="1">
    <source>
        <dbReference type="ARBA" id="ARBA00009477"/>
    </source>
</evidence>
<evidence type="ECO:0000259" key="2">
    <source>
        <dbReference type="Pfam" id="PF25917"/>
    </source>
</evidence>
<dbReference type="Proteomes" id="UP000030003">
    <property type="component" value="Unassembled WGS sequence"/>
</dbReference>
<dbReference type="Pfam" id="PF25989">
    <property type="entry name" value="YknX_C"/>
    <property type="match status" value="1"/>
</dbReference>
<dbReference type="Pfam" id="PF25954">
    <property type="entry name" value="Beta-barrel_RND_2"/>
    <property type="match status" value="1"/>
</dbReference>
<dbReference type="GO" id="GO:0015562">
    <property type="term" value="F:efflux transmembrane transporter activity"/>
    <property type="evidence" value="ECO:0007669"/>
    <property type="project" value="TreeGrafter"/>
</dbReference>
<dbReference type="AlphaFoldDB" id="A0A0A0M8Q1"/>
<dbReference type="STRING" id="1385515.GCA_000423325_00382"/>
<protein>
    <submittedName>
        <fullName evidence="5">Hemolysin D</fullName>
    </submittedName>
</protein>
<dbReference type="Gene3D" id="2.40.30.170">
    <property type="match status" value="1"/>
</dbReference>
<evidence type="ECO:0000313" key="6">
    <source>
        <dbReference type="Proteomes" id="UP000030003"/>
    </source>
</evidence>
<dbReference type="OrthoDB" id="9806939at2"/>
<reference evidence="5 6" key="1">
    <citation type="submission" date="2013-08" db="EMBL/GenBank/DDBJ databases">
        <title>Genomic analysis of Lysobacter defluvii.</title>
        <authorList>
            <person name="Wang Q."/>
            <person name="Wang G."/>
        </authorList>
    </citation>
    <scope>NUCLEOTIDE SEQUENCE [LARGE SCALE GENOMIC DNA]</scope>
    <source>
        <strain evidence="5 6">IMMIB APB-9</strain>
    </source>
</reference>
<dbReference type="Pfam" id="PF25917">
    <property type="entry name" value="BSH_RND"/>
    <property type="match status" value="1"/>
</dbReference>
<dbReference type="EMBL" id="AVBH01000338">
    <property type="protein sequence ID" value="KGO97531.1"/>
    <property type="molecule type" value="Genomic_DNA"/>
</dbReference>
<dbReference type="InterPro" id="IPR006143">
    <property type="entry name" value="RND_pump_MFP"/>
</dbReference>
<comment type="caution">
    <text evidence="5">The sequence shown here is derived from an EMBL/GenBank/DDBJ whole genome shotgun (WGS) entry which is preliminary data.</text>
</comment>
<dbReference type="FunFam" id="2.40.30.170:FF:000010">
    <property type="entry name" value="Efflux RND transporter periplasmic adaptor subunit"/>
    <property type="match status" value="1"/>
</dbReference>
<dbReference type="PANTHER" id="PTHR30469">
    <property type="entry name" value="MULTIDRUG RESISTANCE PROTEIN MDTA"/>
    <property type="match status" value="1"/>
</dbReference>
<dbReference type="Gene3D" id="2.40.420.20">
    <property type="match status" value="1"/>
</dbReference>
<evidence type="ECO:0000259" key="3">
    <source>
        <dbReference type="Pfam" id="PF25954"/>
    </source>
</evidence>
<organism evidence="5 6">
    <name type="scientific">Lysobacter defluvii IMMIB APB-9 = DSM 18482</name>
    <dbReference type="NCBI Taxonomy" id="1385515"/>
    <lineage>
        <taxon>Bacteria</taxon>
        <taxon>Pseudomonadati</taxon>
        <taxon>Pseudomonadota</taxon>
        <taxon>Gammaproteobacteria</taxon>
        <taxon>Lysobacterales</taxon>
        <taxon>Lysobacteraceae</taxon>
        <taxon>Novilysobacter</taxon>
    </lineage>
</organism>
<gene>
    <name evidence="5" type="ORF">N791_10560</name>
</gene>
<dbReference type="InterPro" id="IPR058637">
    <property type="entry name" value="YknX-like_C"/>
</dbReference>
<feature type="domain" description="YknX-like C-terminal permuted SH3-like" evidence="4">
    <location>
        <begin position="235"/>
        <end position="304"/>
    </location>
</feature>
<feature type="domain" description="Multidrug resistance protein MdtA-like barrel-sandwich hybrid" evidence="2">
    <location>
        <begin position="25"/>
        <end position="150"/>
    </location>
</feature>
<keyword evidence="6" id="KW-1185">Reference proteome</keyword>
<accession>A0A0A0M8Q1</accession>
<dbReference type="SUPFAM" id="SSF111369">
    <property type="entry name" value="HlyD-like secretion proteins"/>
    <property type="match status" value="1"/>
</dbReference>
<dbReference type="PANTHER" id="PTHR30469:SF38">
    <property type="entry name" value="HLYD FAMILY SECRETION PROTEIN"/>
    <property type="match status" value="1"/>
</dbReference>
<dbReference type="eggNOG" id="COG0845">
    <property type="taxonomic scope" value="Bacteria"/>
</dbReference>
<feature type="non-terminal residue" evidence="5">
    <location>
        <position position="1"/>
    </location>
</feature>
<dbReference type="InterPro" id="IPR058625">
    <property type="entry name" value="MdtA-like_BSH"/>
</dbReference>
<proteinExistence type="inferred from homology"/>
<dbReference type="Gene3D" id="2.40.50.100">
    <property type="match status" value="1"/>
</dbReference>
<feature type="domain" description="CusB-like beta-barrel" evidence="3">
    <location>
        <begin position="159"/>
        <end position="228"/>
    </location>
</feature>
<name>A0A0A0M8Q1_9GAMM</name>
<feature type="non-terminal residue" evidence="5">
    <location>
        <position position="316"/>
    </location>
</feature>
<dbReference type="RefSeq" id="WP_036139710.1">
    <property type="nucleotide sequence ID" value="NZ_AVBH01000338.1"/>
</dbReference>
<dbReference type="InterPro" id="IPR058792">
    <property type="entry name" value="Beta-barrel_RND_2"/>
</dbReference>
<sequence length="316" mass="33286">VAAAEHRPMAASYTGTAALEAPGEAQVVAKTSGVALEVLVAEGDQVRAGQVLVRLDADRARLQEAQSAAQMRKLEAEFERSKALVDQQLLSAADFDRIRYDLENARAVNRLARLELSYANVTSPICGVVAQVTPKPGNFVQINTPIVRVVDASVLEATLNVPERELATLRAGQPVSLQVDALPGQRFTGRIDRVAPVVEAGSGTFRVIAAFESGGVLKPGMFGRLRIDYDERANALVVPRSALLDAQGENAEVLVVEDGVAVRRPVELGYVDGGWIEVRDGLAPGAQVVVAGKAAVRDGGKVTVIDPDAPAVADGG</sequence>
<evidence type="ECO:0000313" key="5">
    <source>
        <dbReference type="EMBL" id="KGO97531.1"/>
    </source>
</evidence>